<feature type="non-terminal residue" evidence="2">
    <location>
        <position position="71"/>
    </location>
</feature>
<reference evidence="2 3" key="1">
    <citation type="submission" date="2019-03" db="EMBL/GenBank/DDBJ databases">
        <title>Single cell metagenomics reveals metabolic interactions within the superorganism composed of flagellate Streblomastix strix and complex community of Bacteroidetes bacteria on its surface.</title>
        <authorList>
            <person name="Treitli S.C."/>
            <person name="Kolisko M."/>
            <person name="Husnik F."/>
            <person name="Keeling P."/>
            <person name="Hampl V."/>
        </authorList>
    </citation>
    <scope>NUCLEOTIDE SEQUENCE [LARGE SCALE GENOMIC DNA]</scope>
    <source>
        <strain evidence="2">ST1C</strain>
    </source>
</reference>
<name>A0A5J4WGP0_9EUKA</name>
<evidence type="ECO:0000313" key="2">
    <source>
        <dbReference type="EMBL" id="KAA6394224.1"/>
    </source>
</evidence>
<dbReference type="InterPro" id="IPR035979">
    <property type="entry name" value="RBD_domain_sf"/>
</dbReference>
<evidence type="ECO:0000313" key="3">
    <source>
        <dbReference type="Proteomes" id="UP000324800"/>
    </source>
</evidence>
<comment type="caution">
    <text evidence="2">The sequence shown here is derived from an EMBL/GenBank/DDBJ whole genome shotgun (WGS) entry which is preliminary data.</text>
</comment>
<dbReference type="EMBL" id="SNRW01002003">
    <property type="protein sequence ID" value="KAA6394224.1"/>
    <property type="molecule type" value="Genomic_DNA"/>
</dbReference>
<sequence length="71" mass="7988">MIINLEKTFSLDSFSKYPNRLVRPIELSQLNKSYLMSRLFVGNLNYRTTMQGLGQFMSQAGEVVGVTIPSG</sequence>
<dbReference type="InterPro" id="IPR000504">
    <property type="entry name" value="RRM_dom"/>
</dbReference>
<dbReference type="GO" id="GO:0003723">
    <property type="term" value="F:RNA binding"/>
    <property type="evidence" value="ECO:0007669"/>
    <property type="project" value="InterPro"/>
</dbReference>
<feature type="domain" description="RRM" evidence="1">
    <location>
        <begin position="39"/>
        <end position="70"/>
    </location>
</feature>
<organism evidence="2 3">
    <name type="scientific">Streblomastix strix</name>
    <dbReference type="NCBI Taxonomy" id="222440"/>
    <lineage>
        <taxon>Eukaryota</taxon>
        <taxon>Metamonada</taxon>
        <taxon>Preaxostyla</taxon>
        <taxon>Oxymonadida</taxon>
        <taxon>Streblomastigidae</taxon>
        <taxon>Streblomastix</taxon>
    </lineage>
</organism>
<dbReference type="SUPFAM" id="SSF54928">
    <property type="entry name" value="RNA-binding domain, RBD"/>
    <property type="match status" value="1"/>
</dbReference>
<dbReference type="Proteomes" id="UP000324800">
    <property type="component" value="Unassembled WGS sequence"/>
</dbReference>
<accession>A0A5J4WGP0</accession>
<proteinExistence type="predicted"/>
<evidence type="ECO:0000259" key="1">
    <source>
        <dbReference type="Pfam" id="PF00076"/>
    </source>
</evidence>
<dbReference type="Pfam" id="PF00076">
    <property type="entry name" value="RRM_1"/>
    <property type="match status" value="1"/>
</dbReference>
<dbReference type="InterPro" id="IPR012677">
    <property type="entry name" value="Nucleotide-bd_a/b_plait_sf"/>
</dbReference>
<protein>
    <recommendedName>
        <fullName evidence="1">RRM domain-containing protein</fullName>
    </recommendedName>
</protein>
<gene>
    <name evidence="2" type="ORF">EZS28_010251</name>
</gene>
<dbReference type="Gene3D" id="3.30.70.330">
    <property type="match status" value="1"/>
</dbReference>
<dbReference type="AlphaFoldDB" id="A0A5J4WGP0"/>